<dbReference type="Pfam" id="PF00884">
    <property type="entry name" value="Sulfatase"/>
    <property type="match status" value="1"/>
</dbReference>
<keyword evidence="10" id="KW-1185">Reference proteome</keyword>
<name>A0ABS5K8G5_9BACT</name>
<dbReference type="PANTHER" id="PTHR45953:SF1">
    <property type="entry name" value="IDURONATE 2-SULFATASE"/>
    <property type="match status" value="1"/>
</dbReference>
<evidence type="ECO:0000313" key="9">
    <source>
        <dbReference type="EMBL" id="MBS2211289.1"/>
    </source>
</evidence>
<gene>
    <name evidence="9" type="ORF">KEM09_07750</name>
</gene>
<protein>
    <submittedName>
        <fullName evidence="9">Sulfatase</fullName>
    </submittedName>
</protein>
<feature type="chain" id="PRO_5045801749" evidence="7">
    <location>
        <begin position="22"/>
        <end position="482"/>
    </location>
</feature>
<dbReference type="EMBL" id="JAGUCN010000007">
    <property type="protein sequence ID" value="MBS2211289.1"/>
    <property type="molecule type" value="Genomic_DNA"/>
</dbReference>
<evidence type="ECO:0000256" key="3">
    <source>
        <dbReference type="ARBA" id="ARBA00022723"/>
    </source>
</evidence>
<dbReference type="Gene3D" id="3.40.720.10">
    <property type="entry name" value="Alkaline Phosphatase, subunit A"/>
    <property type="match status" value="1"/>
</dbReference>
<dbReference type="PROSITE" id="PS51257">
    <property type="entry name" value="PROKAR_LIPOPROTEIN"/>
    <property type="match status" value="1"/>
</dbReference>
<dbReference type="CDD" id="cd16030">
    <property type="entry name" value="iduronate-2-sulfatase"/>
    <property type="match status" value="1"/>
</dbReference>
<evidence type="ECO:0000256" key="7">
    <source>
        <dbReference type="SAM" id="SignalP"/>
    </source>
</evidence>
<dbReference type="InterPro" id="IPR000917">
    <property type="entry name" value="Sulfatase_N"/>
</dbReference>
<accession>A0ABS5K8G5</accession>
<evidence type="ECO:0000259" key="8">
    <source>
        <dbReference type="Pfam" id="PF00884"/>
    </source>
</evidence>
<keyword evidence="3" id="KW-0479">Metal-binding</keyword>
<dbReference type="InterPro" id="IPR017850">
    <property type="entry name" value="Alkaline_phosphatase_core_sf"/>
</dbReference>
<dbReference type="InterPro" id="IPR035874">
    <property type="entry name" value="IDS"/>
</dbReference>
<evidence type="ECO:0000256" key="6">
    <source>
        <dbReference type="ARBA" id="ARBA00022837"/>
    </source>
</evidence>
<sequence>MKLIITISLLLLITSSACVTASNKKKSAEKAPNILFIAIDDMNDWTGFLGGHPQAITPNMDKLAAKGVNFTNAHCSAPGCSPSRNALLYGVEPFNSGLYPFYEHDIHEQLMDRYITLPRLLKENGYNTYGAGKIHHGLKNDKREWTGYFELKYSNKEFKAGAGYQVGNSKKNSFRPTVNADDEHVDYQVASYGVDILQSEHDKPFFLAVGIVKPHLPFDCPERFFNALPDEIVAPALWADDLKDIPVEGNSFRRAGDDTRFKKDKAWEEVRRAYLACISWTDYNVGRVLDALEQSPYADNTIVVLWSDHGFHLGEKMSFKKFTLWEEATRVPFIIYDARNKTHQGGQIYTPAVSLINIYRTLADMAGIEAPAYVDGESLVSVLENTDTELTKPTITSWGRGNYAIRTGEWRYIRYFDGTEELYNHQSDANEWHNLANDSQYQKVKEMLAARLPKQDAETIQEYISPWSVYGVDKEKGKTKKK</sequence>
<feature type="domain" description="Sulfatase N-terminal" evidence="8">
    <location>
        <begin position="32"/>
        <end position="368"/>
    </location>
</feature>
<dbReference type="PANTHER" id="PTHR45953">
    <property type="entry name" value="IDURONATE 2-SULFATASE"/>
    <property type="match status" value="1"/>
</dbReference>
<keyword evidence="6" id="KW-0106">Calcium</keyword>
<evidence type="ECO:0000256" key="2">
    <source>
        <dbReference type="ARBA" id="ARBA00008779"/>
    </source>
</evidence>
<comment type="cofactor">
    <cofactor evidence="1">
        <name>Ca(2+)</name>
        <dbReference type="ChEBI" id="CHEBI:29108"/>
    </cofactor>
</comment>
<dbReference type="SUPFAM" id="SSF53649">
    <property type="entry name" value="Alkaline phosphatase-like"/>
    <property type="match status" value="1"/>
</dbReference>
<dbReference type="RefSeq" id="WP_212227362.1">
    <property type="nucleotide sequence ID" value="NZ_JAGUCN010000007.1"/>
</dbReference>
<reference evidence="9 10" key="1">
    <citation type="journal article" date="2014" name="Int. J. Syst. Evol. Microbiol.">
        <title>Carboxylicivirga gen. nov. in the family Marinilabiliaceae with two novel species, Carboxylicivirga mesophila sp. nov. and Carboxylicivirga taeanensis sp. nov., and reclassification of Cytophaga fermentans as Saccharicrinis fermentans gen. nov., comb. nov.</title>
        <authorList>
            <person name="Yang S.H."/>
            <person name="Seo H.S."/>
            <person name="Woo J.H."/>
            <person name="Oh H.M."/>
            <person name="Jang H."/>
            <person name="Lee J.H."/>
            <person name="Kim S.J."/>
            <person name="Kwon K.K."/>
        </authorList>
    </citation>
    <scope>NUCLEOTIDE SEQUENCE [LARGE SCALE GENOMIC DNA]</scope>
    <source>
        <strain evidence="9 10">JCM 18290</strain>
    </source>
</reference>
<comment type="caution">
    <text evidence="9">The sequence shown here is derived from an EMBL/GenBank/DDBJ whole genome shotgun (WGS) entry which is preliminary data.</text>
</comment>
<organism evidence="9 10">
    <name type="scientific">Carboxylicivirga mesophila</name>
    <dbReference type="NCBI Taxonomy" id="1166478"/>
    <lineage>
        <taxon>Bacteria</taxon>
        <taxon>Pseudomonadati</taxon>
        <taxon>Bacteroidota</taxon>
        <taxon>Bacteroidia</taxon>
        <taxon>Marinilabiliales</taxon>
        <taxon>Marinilabiliaceae</taxon>
        <taxon>Carboxylicivirga</taxon>
    </lineage>
</organism>
<evidence type="ECO:0000256" key="5">
    <source>
        <dbReference type="ARBA" id="ARBA00022801"/>
    </source>
</evidence>
<evidence type="ECO:0000256" key="1">
    <source>
        <dbReference type="ARBA" id="ARBA00001913"/>
    </source>
</evidence>
<feature type="signal peptide" evidence="7">
    <location>
        <begin position="1"/>
        <end position="21"/>
    </location>
</feature>
<dbReference type="Proteomes" id="UP000721861">
    <property type="component" value="Unassembled WGS sequence"/>
</dbReference>
<comment type="similarity">
    <text evidence="2">Belongs to the sulfatase family.</text>
</comment>
<evidence type="ECO:0000313" key="10">
    <source>
        <dbReference type="Proteomes" id="UP000721861"/>
    </source>
</evidence>
<evidence type="ECO:0000256" key="4">
    <source>
        <dbReference type="ARBA" id="ARBA00022729"/>
    </source>
</evidence>
<keyword evidence="4 7" id="KW-0732">Signal</keyword>
<proteinExistence type="inferred from homology"/>
<keyword evidence="5" id="KW-0378">Hydrolase</keyword>